<dbReference type="GO" id="GO:0046656">
    <property type="term" value="P:folic acid biosynthetic process"/>
    <property type="evidence" value="ECO:0007669"/>
    <property type="project" value="UniProtKB-KW"/>
</dbReference>
<name>E0Y0V6_9SPHI</name>
<evidence type="ECO:0000256" key="4">
    <source>
        <dbReference type="ARBA" id="ARBA00008276"/>
    </source>
</evidence>
<keyword evidence="9" id="KW-0479">Metal-binding</keyword>
<dbReference type="InterPro" id="IPR036615">
    <property type="entry name" value="Mur_ligase_C_dom_sf"/>
</dbReference>
<dbReference type="EC" id="6.3.2.17" evidence="6"/>
<dbReference type="InterPro" id="IPR036565">
    <property type="entry name" value="Mur-like_cat_sf"/>
</dbReference>
<proteinExistence type="inferred from homology"/>
<dbReference type="InterPro" id="IPR013221">
    <property type="entry name" value="Mur_ligase_cen"/>
</dbReference>
<reference evidence="24" key="1">
    <citation type="journal article" date="2011" name="Environ. Microbiol.">
        <title>Time-series analyses of Monterey Bay coastal microbial picoplankton using a 'genome proxy' microarray.</title>
        <authorList>
            <person name="Rich V.I."/>
            <person name="Pham V.D."/>
            <person name="Eppley J."/>
            <person name="Shi Y."/>
            <person name="DeLong E.F."/>
        </authorList>
    </citation>
    <scope>NUCLEOTIDE SEQUENCE</scope>
</reference>
<evidence type="ECO:0000256" key="1">
    <source>
        <dbReference type="ARBA" id="ARBA00002714"/>
    </source>
</evidence>
<feature type="domain" description="Mur ligase central" evidence="23">
    <location>
        <begin position="73"/>
        <end position="213"/>
    </location>
</feature>
<evidence type="ECO:0000256" key="16">
    <source>
        <dbReference type="ARBA" id="ARBA00032510"/>
    </source>
</evidence>
<dbReference type="Gene3D" id="3.90.190.20">
    <property type="entry name" value="Mur ligase, C-terminal domain"/>
    <property type="match status" value="1"/>
</dbReference>
<dbReference type="GO" id="GO:0046872">
    <property type="term" value="F:metal ion binding"/>
    <property type="evidence" value="ECO:0007669"/>
    <property type="project" value="UniProtKB-KW"/>
</dbReference>
<dbReference type="GO" id="GO:0005524">
    <property type="term" value="F:ATP binding"/>
    <property type="evidence" value="ECO:0007669"/>
    <property type="project" value="UniProtKB-KW"/>
</dbReference>
<accession>E0Y0V6</accession>
<evidence type="ECO:0000313" key="24">
    <source>
        <dbReference type="EMBL" id="ADI20297.1"/>
    </source>
</evidence>
<keyword evidence="13" id="KW-0289">Folate biosynthesis</keyword>
<keyword evidence="11 21" id="KW-0067">ATP-binding</keyword>
<evidence type="ECO:0000256" key="21">
    <source>
        <dbReference type="PIRNR" id="PIRNR001563"/>
    </source>
</evidence>
<dbReference type="SUPFAM" id="SSF53244">
    <property type="entry name" value="MurD-like peptide ligases, peptide-binding domain"/>
    <property type="match status" value="1"/>
</dbReference>
<dbReference type="GO" id="GO:0008841">
    <property type="term" value="F:dihydrofolate synthase activity"/>
    <property type="evidence" value="ECO:0007669"/>
    <property type="project" value="UniProtKB-EC"/>
</dbReference>
<evidence type="ECO:0000256" key="7">
    <source>
        <dbReference type="ARBA" id="ARBA00019357"/>
    </source>
</evidence>
<dbReference type="InterPro" id="IPR004101">
    <property type="entry name" value="Mur_ligase_C"/>
</dbReference>
<evidence type="ECO:0000256" key="10">
    <source>
        <dbReference type="ARBA" id="ARBA00022741"/>
    </source>
</evidence>
<organism evidence="24">
    <name type="scientific">uncultured Sphingobacterium sp. EB080_L08E11</name>
    <dbReference type="NCBI Taxonomy" id="710992"/>
    <lineage>
        <taxon>Bacteria</taxon>
        <taxon>Pseudomonadati</taxon>
        <taxon>Bacteroidota</taxon>
        <taxon>Sphingobacteriia</taxon>
        <taxon>Sphingobacteriales</taxon>
        <taxon>Sphingobacteriaceae</taxon>
        <taxon>Sphingobacterium</taxon>
        <taxon>environmental samples</taxon>
    </lineage>
</organism>
<comment type="catalytic activity">
    <reaction evidence="19">
        <text>(6R)-5,10-methylenetetrahydrofolyl-(gamma-L-Glu)(n) + L-glutamate + ATP = (6R)-5,10-methylenetetrahydrofolyl-(gamma-L-Glu)(n+1) + ADP + phosphate + H(+)</text>
        <dbReference type="Rhea" id="RHEA:51912"/>
        <dbReference type="Rhea" id="RHEA-COMP:13257"/>
        <dbReference type="Rhea" id="RHEA-COMP:13258"/>
        <dbReference type="ChEBI" id="CHEBI:15378"/>
        <dbReference type="ChEBI" id="CHEBI:29985"/>
        <dbReference type="ChEBI" id="CHEBI:30616"/>
        <dbReference type="ChEBI" id="CHEBI:43474"/>
        <dbReference type="ChEBI" id="CHEBI:136572"/>
        <dbReference type="ChEBI" id="CHEBI:456216"/>
        <dbReference type="EC" id="6.3.2.17"/>
    </reaction>
</comment>
<evidence type="ECO:0000256" key="13">
    <source>
        <dbReference type="ARBA" id="ARBA00022909"/>
    </source>
</evidence>
<evidence type="ECO:0000256" key="2">
    <source>
        <dbReference type="ARBA" id="ARBA00004799"/>
    </source>
</evidence>
<evidence type="ECO:0000256" key="6">
    <source>
        <dbReference type="ARBA" id="ARBA00013025"/>
    </source>
</evidence>
<comment type="catalytic activity">
    <reaction evidence="17">
        <text>(6S)-5,6,7,8-tetrahydrofolyl-(gamma-L-Glu)(n) + L-glutamate + ATP = (6S)-5,6,7,8-tetrahydrofolyl-(gamma-L-Glu)(n+1) + ADP + phosphate + H(+)</text>
        <dbReference type="Rhea" id="RHEA:10580"/>
        <dbReference type="Rhea" id="RHEA-COMP:14738"/>
        <dbReference type="Rhea" id="RHEA-COMP:14740"/>
        <dbReference type="ChEBI" id="CHEBI:15378"/>
        <dbReference type="ChEBI" id="CHEBI:29985"/>
        <dbReference type="ChEBI" id="CHEBI:30616"/>
        <dbReference type="ChEBI" id="CHEBI:43474"/>
        <dbReference type="ChEBI" id="CHEBI:141005"/>
        <dbReference type="ChEBI" id="CHEBI:456216"/>
        <dbReference type="EC" id="6.3.2.17"/>
    </reaction>
</comment>
<dbReference type="PANTHER" id="PTHR11136:SF0">
    <property type="entry name" value="DIHYDROFOLATE SYNTHETASE-RELATED"/>
    <property type="match status" value="1"/>
</dbReference>
<comment type="catalytic activity">
    <reaction evidence="18">
        <text>10-formyltetrahydrofolyl-(gamma-L-Glu)(n) + L-glutamate + ATP = 10-formyltetrahydrofolyl-(gamma-L-Glu)(n+1) + ADP + phosphate + H(+)</text>
        <dbReference type="Rhea" id="RHEA:51904"/>
        <dbReference type="Rhea" id="RHEA-COMP:13088"/>
        <dbReference type="Rhea" id="RHEA-COMP:14300"/>
        <dbReference type="ChEBI" id="CHEBI:15378"/>
        <dbReference type="ChEBI" id="CHEBI:29985"/>
        <dbReference type="ChEBI" id="CHEBI:30616"/>
        <dbReference type="ChEBI" id="CHEBI:43474"/>
        <dbReference type="ChEBI" id="CHEBI:134413"/>
        <dbReference type="ChEBI" id="CHEBI:456216"/>
        <dbReference type="EC" id="6.3.2.17"/>
    </reaction>
</comment>
<comment type="catalytic activity">
    <reaction evidence="20">
        <text>7,8-dihydropteroate + L-glutamate + ATP = 7,8-dihydrofolate + ADP + phosphate + H(+)</text>
        <dbReference type="Rhea" id="RHEA:23584"/>
        <dbReference type="ChEBI" id="CHEBI:15378"/>
        <dbReference type="ChEBI" id="CHEBI:17839"/>
        <dbReference type="ChEBI" id="CHEBI:29985"/>
        <dbReference type="ChEBI" id="CHEBI:30616"/>
        <dbReference type="ChEBI" id="CHEBI:43474"/>
        <dbReference type="ChEBI" id="CHEBI:57451"/>
        <dbReference type="ChEBI" id="CHEBI:456216"/>
        <dbReference type="EC" id="6.3.2.12"/>
    </reaction>
</comment>
<keyword evidence="10 21" id="KW-0547">Nucleotide-binding</keyword>
<comment type="pathway">
    <text evidence="3">Cofactor biosynthesis; tetrahydrofolylpolyglutamate biosynthesis.</text>
</comment>
<dbReference type="GO" id="GO:0005737">
    <property type="term" value="C:cytoplasm"/>
    <property type="evidence" value="ECO:0007669"/>
    <property type="project" value="TreeGrafter"/>
</dbReference>
<evidence type="ECO:0000256" key="9">
    <source>
        <dbReference type="ARBA" id="ARBA00022723"/>
    </source>
</evidence>
<evidence type="ECO:0000256" key="19">
    <source>
        <dbReference type="ARBA" id="ARBA00049035"/>
    </source>
</evidence>
<comment type="pathway">
    <text evidence="2">Cofactor biosynthesis; tetrahydrofolate biosynthesis; 7,8-dihydrofolate from 2-amino-4-hydroxy-6-hydroxymethyl-7,8-dihydropteridine diphosphate and 4-aminobenzoate: step 2/2.</text>
</comment>
<dbReference type="InterPro" id="IPR001645">
    <property type="entry name" value="Folylpolyglutamate_synth"/>
</dbReference>
<evidence type="ECO:0000256" key="18">
    <source>
        <dbReference type="ARBA" id="ARBA00047808"/>
    </source>
</evidence>
<dbReference type="Pfam" id="PF02875">
    <property type="entry name" value="Mur_ligase_C"/>
    <property type="match status" value="1"/>
</dbReference>
<dbReference type="AlphaFoldDB" id="E0Y0V6"/>
<feature type="domain" description="Mur ligase C-terminal" evidence="22">
    <location>
        <begin position="295"/>
        <end position="411"/>
    </location>
</feature>
<evidence type="ECO:0000256" key="17">
    <source>
        <dbReference type="ARBA" id="ARBA00047493"/>
    </source>
</evidence>
<evidence type="ECO:0000256" key="11">
    <source>
        <dbReference type="ARBA" id="ARBA00022840"/>
    </source>
</evidence>
<dbReference type="EMBL" id="GU474939">
    <property type="protein sequence ID" value="ADI20297.1"/>
    <property type="molecule type" value="Genomic_DNA"/>
</dbReference>
<evidence type="ECO:0000256" key="12">
    <source>
        <dbReference type="ARBA" id="ARBA00022842"/>
    </source>
</evidence>
<sequence>MECRRWEQSSCWIYRLSFRIAMTYEQAVQWLFEALPNFQRDGGTKNYKIGLDGPLALWEALDFPGRSIPTIHIAGTNGKGSTAHVIASGMKEMGLRVGVFSSPHLFDFRERAKIGTELVPEDYVRQFVTSNKDFFTAGGFSFFELTTMLALSWFEQEAVDWIILETGMGGRLDATNICLPELTIITNIGLDHTQWLGNTLGAIAAEKAGIMKEGVPVIIGEKHPDTKEVFTRYARTNNAPLFWSAPFDIPTDLRGKYQVFNSNTAATALSLLFPEERALWELGFSRVVQNTGLQGRWQQIGSNPKTICDTGHNEHALKHIVKQAHEVANHVHWVLGMASDKEHAKALNLFPKTDSFYWTSSSSTRTIDSAALAEIALTSGYHGTEYSSVQEALNAAIKHAKEDDLIFVGGSTFVVADLNI</sequence>
<dbReference type="Pfam" id="PF08245">
    <property type="entry name" value="Mur_ligase_M"/>
    <property type="match status" value="1"/>
</dbReference>
<dbReference type="PIRSF" id="PIRSF001563">
    <property type="entry name" value="Folylpolyglu_synth"/>
    <property type="match status" value="1"/>
</dbReference>
<evidence type="ECO:0000256" key="3">
    <source>
        <dbReference type="ARBA" id="ARBA00005150"/>
    </source>
</evidence>
<dbReference type="GO" id="GO:0004326">
    <property type="term" value="F:tetrahydrofolylpolyglutamate synthase activity"/>
    <property type="evidence" value="ECO:0007669"/>
    <property type="project" value="UniProtKB-EC"/>
</dbReference>
<dbReference type="SUPFAM" id="SSF53623">
    <property type="entry name" value="MurD-like peptide ligases, catalytic domain"/>
    <property type="match status" value="1"/>
</dbReference>
<dbReference type="Gene3D" id="3.40.1190.10">
    <property type="entry name" value="Mur-like, catalytic domain"/>
    <property type="match status" value="1"/>
</dbReference>
<evidence type="ECO:0000256" key="15">
    <source>
        <dbReference type="ARBA" id="ARBA00030592"/>
    </source>
</evidence>
<comment type="similarity">
    <text evidence="4 21">Belongs to the folylpolyglutamate synthase family.</text>
</comment>
<dbReference type="NCBIfam" id="TIGR01499">
    <property type="entry name" value="folC"/>
    <property type="match status" value="1"/>
</dbReference>
<evidence type="ECO:0000256" key="20">
    <source>
        <dbReference type="ARBA" id="ARBA00049161"/>
    </source>
</evidence>
<evidence type="ECO:0000259" key="22">
    <source>
        <dbReference type="Pfam" id="PF02875"/>
    </source>
</evidence>
<evidence type="ECO:0000259" key="23">
    <source>
        <dbReference type="Pfam" id="PF08245"/>
    </source>
</evidence>
<keyword evidence="8 21" id="KW-0436">Ligase</keyword>
<protein>
    <recommendedName>
        <fullName evidence="7">Dihydrofolate synthase/folylpolyglutamate synthase</fullName>
        <ecNumber evidence="5">6.3.2.12</ecNumber>
        <ecNumber evidence="6">6.3.2.17</ecNumber>
    </recommendedName>
    <alternativeName>
        <fullName evidence="16">Folylpoly-gamma-glutamate synthetase-dihydrofolate synthetase</fullName>
    </alternativeName>
    <alternativeName>
        <fullName evidence="14">Folylpolyglutamate synthetase</fullName>
    </alternativeName>
    <alternativeName>
        <fullName evidence="15">Tetrahydrofolylpolyglutamate synthase</fullName>
    </alternativeName>
</protein>
<dbReference type="EC" id="6.3.2.12" evidence="5"/>
<evidence type="ECO:0000256" key="5">
    <source>
        <dbReference type="ARBA" id="ARBA00013023"/>
    </source>
</evidence>
<evidence type="ECO:0000256" key="8">
    <source>
        <dbReference type="ARBA" id="ARBA00022598"/>
    </source>
</evidence>
<comment type="function">
    <text evidence="1">Functions in two distinct reactions of the de novo folate biosynthetic pathway. Catalyzes the addition of a glutamate residue to dihydropteroate (7,8-dihydropteroate or H2Pte) to form dihydrofolate (7,8-dihydrofolate monoglutamate or H2Pte-Glu). Also catalyzes successive additions of L-glutamate to tetrahydrofolate or 10-formyltetrahydrofolate or 5,10-methylenetetrahydrofolate, leading to folylpolyglutamate derivatives.</text>
</comment>
<keyword evidence="12" id="KW-0460">Magnesium</keyword>
<dbReference type="PANTHER" id="PTHR11136">
    <property type="entry name" value="FOLYLPOLYGLUTAMATE SYNTHASE-RELATED"/>
    <property type="match status" value="1"/>
</dbReference>
<evidence type="ECO:0000256" key="14">
    <source>
        <dbReference type="ARBA" id="ARBA00030048"/>
    </source>
</evidence>